<accession>A0A285IHT0</accession>
<organism evidence="2 3">
    <name type="scientific">Orenia metallireducens</name>
    <dbReference type="NCBI Taxonomy" id="1413210"/>
    <lineage>
        <taxon>Bacteria</taxon>
        <taxon>Bacillati</taxon>
        <taxon>Bacillota</taxon>
        <taxon>Clostridia</taxon>
        <taxon>Halanaerobiales</taxon>
        <taxon>Halobacteroidaceae</taxon>
        <taxon>Orenia</taxon>
    </lineage>
</organism>
<dbReference type="SUPFAM" id="SSF50998">
    <property type="entry name" value="Quinoprotein alcohol dehydrogenase-like"/>
    <property type="match status" value="1"/>
</dbReference>
<dbReference type="OrthoDB" id="9811934at2"/>
<dbReference type="PANTHER" id="PTHR42754">
    <property type="entry name" value="ENDOGLUCANASE"/>
    <property type="match status" value="1"/>
</dbReference>
<keyword evidence="3" id="KW-1185">Reference proteome</keyword>
<dbReference type="PANTHER" id="PTHR42754:SF1">
    <property type="entry name" value="LIPOPROTEIN"/>
    <property type="match status" value="1"/>
</dbReference>
<keyword evidence="1" id="KW-0472">Membrane</keyword>
<dbReference type="RefSeq" id="WP_097019648.1">
    <property type="nucleotide sequence ID" value="NZ_OBDZ01000054.1"/>
</dbReference>
<name>A0A285IHT0_9FIRM</name>
<protein>
    <recommendedName>
        <fullName evidence="4">PQQ-like domain-containing protein</fullName>
    </recommendedName>
</protein>
<feature type="transmembrane region" description="Helical" evidence="1">
    <location>
        <begin position="17"/>
        <end position="35"/>
    </location>
</feature>
<dbReference type="InterPro" id="IPR011047">
    <property type="entry name" value="Quinoprotein_ADH-like_sf"/>
</dbReference>
<keyword evidence="1" id="KW-1133">Transmembrane helix</keyword>
<dbReference type="AlphaFoldDB" id="A0A285IHT0"/>
<sequence length="389" mass="44795">MNLNNNLKSKNNSFKKWLVPIISIIVFIFIIFNVINKPKVVWEETYNTNTSYFTDVELNSNGNFIVVDSEGIITKLNSRGDKIFINKEYSRIFESFKSIISVSDGYLILGKKLDEYLLLKIDFDGKKRWIKSFNGLHNMEKIDENQIILFGTNENNGYEYLFNIDSNGNERWSTNFKKIAIKKRTVDTSYMAKASINFMTAKKLGDHYVLAGYVDGGMFTTWGYTCILDQYGNEISSQLTGQESDGKQYEDIHEVKDGFVLIGDQYIDDSDYDAGILRTSYLKIFVFKIDESREYRTKYLKTPYLSAFIISSEKLDDNSLLLLGGTFNPKALSTQSNFIMKVNTNGNQKWTKTFSKEIEIESLKKISDKEFILVGKKNNKGYISKIKLP</sequence>
<reference evidence="3" key="1">
    <citation type="submission" date="2017-09" db="EMBL/GenBank/DDBJ databases">
        <authorList>
            <person name="Varghese N."/>
            <person name="Submissions S."/>
        </authorList>
    </citation>
    <scope>NUCLEOTIDE SEQUENCE [LARGE SCALE GENOMIC DNA]</scope>
    <source>
        <strain evidence="3">MSL47</strain>
    </source>
</reference>
<evidence type="ECO:0000256" key="1">
    <source>
        <dbReference type="SAM" id="Phobius"/>
    </source>
</evidence>
<proteinExistence type="predicted"/>
<evidence type="ECO:0008006" key="4">
    <source>
        <dbReference type="Google" id="ProtNLM"/>
    </source>
</evidence>
<keyword evidence="1" id="KW-0812">Transmembrane</keyword>
<evidence type="ECO:0000313" key="2">
    <source>
        <dbReference type="EMBL" id="SNY47560.1"/>
    </source>
</evidence>
<dbReference type="EMBL" id="OBDZ01000054">
    <property type="protein sequence ID" value="SNY47560.1"/>
    <property type="molecule type" value="Genomic_DNA"/>
</dbReference>
<dbReference type="Proteomes" id="UP000219573">
    <property type="component" value="Unassembled WGS sequence"/>
</dbReference>
<gene>
    <name evidence="2" type="ORF">SAMN06265827_1542</name>
</gene>
<evidence type="ECO:0000313" key="3">
    <source>
        <dbReference type="Proteomes" id="UP000219573"/>
    </source>
</evidence>